<keyword evidence="1" id="KW-0812">Transmembrane</keyword>
<organism evidence="2 3">
    <name type="scientific">Hypholoma sublateritium (strain FD-334 SS-4)</name>
    <dbReference type="NCBI Taxonomy" id="945553"/>
    <lineage>
        <taxon>Eukaryota</taxon>
        <taxon>Fungi</taxon>
        <taxon>Dikarya</taxon>
        <taxon>Basidiomycota</taxon>
        <taxon>Agaricomycotina</taxon>
        <taxon>Agaricomycetes</taxon>
        <taxon>Agaricomycetidae</taxon>
        <taxon>Agaricales</taxon>
        <taxon>Agaricineae</taxon>
        <taxon>Strophariaceae</taxon>
        <taxon>Hypholoma</taxon>
    </lineage>
</organism>
<feature type="transmembrane region" description="Helical" evidence="1">
    <location>
        <begin position="200"/>
        <end position="219"/>
    </location>
</feature>
<dbReference type="EMBL" id="KN817583">
    <property type="protein sequence ID" value="KJA18918.1"/>
    <property type="molecule type" value="Genomic_DNA"/>
</dbReference>
<feature type="transmembrane region" description="Helical" evidence="1">
    <location>
        <begin position="44"/>
        <end position="69"/>
    </location>
</feature>
<dbReference type="OrthoDB" id="3193253at2759"/>
<reference evidence="3" key="1">
    <citation type="submission" date="2014-04" db="EMBL/GenBank/DDBJ databases">
        <title>Evolutionary Origins and Diversification of the Mycorrhizal Mutualists.</title>
        <authorList>
            <consortium name="DOE Joint Genome Institute"/>
            <consortium name="Mycorrhizal Genomics Consortium"/>
            <person name="Kohler A."/>
            <person name="Kuo A."/>
            <person name="Nagy L.G."/>
            <person name="Floudas D."/>
            <person name="Copeland A."/>
            <person name="Barry K.W."/>
            <person name="Cichocki N."/>
            <person name="Veneault-Fourrey C."/>
            <person name="LaButti K."/>
            <person name="Lindquist E.A."/>
            <person name="Lipzen A."/>
            <person name="Lundell T."/>
            <person name="Morin E."/>
            <person name="Murat C."/>
            <person name="Riley R."/>
            <person name="Ohm R."/>
            <person name="Sun H."/>
            <person name="Tunlid A."/>
            <person name="Henrissat B."/>
            <person name="Grigoriev I.V."/>
            <person name="Hibbett D.S."/>
            <person name="Martin F."/>
        </authorList>
    </citation>
    <scope>NUCLEOTIDE SEQUENCE [LARGE SCALE GENOMIC DNA]</scope>
    <source>
        <strain evidence="3">FD-334 SS-4</strain>
    </source>
</reference>
<name>A0A0D2M6T1_HYPSF</name>
<evidence type="ECO:0000313" key="3">
    <source>
        <dbReference type="Proteomes" id="UP000054270"/>
    </source>
</evidence>
<feature type="transmembrane region" description="Helical" evidence="1">
    <location>
        <begin position="132"/>
        <end position="154"/>
    </location>
</feature>
<dbReference type="STRING" id="945553.A0A0D2M6T1"/>
<keyword evidence="1" id="KW-1133">Transmembrane helix</keyword>
<proteinExistence type="predicted"/>
<dbReference type="Proteomes" id="UP000054270">
    <property type="component" value="Unassembled WGS sequence"/>
</dbReference>
<evidence type="ECO:0000256" key="1">
    <source>
        <dbReference type="SAM" id="Phobius"/>
    </source>
</evidence>
<dbReference type="OMA" id="MACTMAN"/>
<evidence type="ECO:0000313" key="2">
    <source>
        <dbReference type="EMBL" id="KJA18918.1"/>
    </source>
</evidence>
<accession>A0A0D2M6T1</accession>
<feature type="transmembrane region" description="Helical" evidence="1">
    <location>
        <begin position="175"/>
        <end position="194"/>
    </location>
</feature>
<keyword evidence="3" id="KW-1185">Reference proteome</keyword>
<gene>
    <name evidence="2" type="ORF">HYPSUDRAFT_44764</name>
</gene>
<keyword evidence="1" id="KW-0472">Membrane</keyword>
<dbReference type="AlphaFoldDB" id="A0A0D2M6T1"/>
<feature type="transmembrane region" description="Helical" evidence="1">
    <location>
        <begin position="75"/>
        <end position="95"/>
    </location>
</feature>
<sequence length="271" mass="30855">MDGLALIPQLFLCYLYLTGTLAYAVQLLFAYFSPLWTYEVCGRYVVFEWIQTILVILPAETILALRIYAMSGRRWYFIALLAPVIAVQFALAIFVVSQRGNIALPTVYYALADPFHVCILFPQLSIAKVDEAFLALTLAFDSIVFFLTLVLSFLGIRKAGRRTPILAALQCDGTLYFFAIFSGNLLWLIFSLHNRPSLKFIQAIPSLMLTSVMINRLNLSLKKTASKQFSINWSLDIFEQKANLQATLIASNDIVELQVLDTRYQRYQRVY</sequence>
<feature type="transmembrane region" description="Helical" evidence="1">
    <location>
        <begin position="6"/>
        <end position="32"/>
    </location>
</feature>
<protein>
    <submittedName>
        <fullName evidence="2">Uncharacterized protein</fullName>
    </submittedName>
</protein>